<protein>
    <recommendedName>
        <fullName evidence="4">Alpha-L-fucosidase</fullName>
    </recommendedName>
</protein>
<dbReference type="InterPro" id="IPR017853">
    <property type="entry name" value="GH"/>
</dbReference>
<evidence type="ECO:0000256" key="1">
    <source>
        <dbReference type="SAM" id="SignalP"/>
    </source>
</evidence>
<name>A0AAV5LI41_9ROSI</name>
<dbReference type="PANTHER" id="PTHR10030:SF27">
    <property type="entry name" value="ALPHA-L-FUCOSIDASE 1"/>
    <property type="match status" value="1"/>
</dbReference>
<accession>A0AAV5LI41</accession>
<dbReference type="InterPro" id="IPR000933">
    <property type="entry name" value="Glyco_hydro_29"/>
</dbReference>
<gene>
    <name evidence="2" type="ORF">SLEP1_g45067</name>
</gene>
<dbReference type="AlphaFoldDB" id="A0AAV5LI41"/>
<evidence type="ECO:0008006" key="4">
    <source>
        <dbReference type="Google" id="ProtNLM"/>
    </source>
</evidence>
<keyword evidence="3" id="KW-1185">Reference proteome</keyword>
<dbReference type="GO" id="GO:0016139">
    <property type="term" value="P:glycoside catabolic process"/>
    <property type="evidence" value="ECO:0007669"/>
    <property type="project" value="TreeGrafter"/>
</dbReference>
<sequence>MTFLILILFLLSFPLLSLSAPRKPPPLPILPIPSASQLQWQLPPMAIFFHFGPNTFTNSEWGSGHADPSVFNPTLLDASQWIRVAKDAGFSRVEALIYRER</sequence>
<reference evidence="2 3" key="1">
    <citation type="journal article" date="2021" name="Commun. Biol.">
        <title>The genome of Shorea leprosula (Dipterocarpaceae) highlights the ecological relevance of drought in aseasonal tropical rainforests.</title>
        <authorList>
            <person name="Ng K.K.S."/>
            <person name="Kobayashi M.J."/>
            <person name="Fawcett J.A."/>
            <person name="Hatakeyama M."/>
            <person name="Paape T."/>
            <person name="Ng C.H."/>
            <person name="Ang C.C."/>
            <person name="Tnah L.H."/>
            <person name="Lee C.T."/>
            <person name="Nishiyama T."/>
            <person name="Sese J."/>
            <person name="O'Brien M.J."/>
            <person name="Copetti D."/>
            <person name="Mohd Noor M.I."/>
            <person name="Ong R.C."/>
            <person name="Putra M."/>
            <person name="Sireger I.Z."/>
            <person name="Indrioko S."/>
            <person name="Kosugi Y."/>
            <person name="Izuno A."/>
            <person name="Isagi Y."/>
            <person name="Lee S.L."/>
            <person name="Shimizu K.K."/>
        </authorList>
    </citation>
    <scope>NUCLEOTIDE SEQUENCE [LARGE SCALE GENOMIC DNA]</scope>
    <source>
        <strain evidence="2">214</strain>
    </source>
</reference>
<evidence type="ECO:0000313" key="2">
    <source>
        <dbReference type="EMBL" id="GKV36991.1"/>
    </source>
</evidence>
<dbReference type="PANTHER" id="PTHR10030">
    <property type="entry name" value="ALPHA-L-FUCOSIDASE"/>
    <property type="match status" value="1"/>
</dbReference>
<dbReference type="GO" id="GO:0006004">
    <property type="term" value="P:fucose metabolic process"/>
    <property type="evidence" value="ECO:0007669"/>
    <property type="project" value="TreeGrafter"/>
</dbReference>
<dbReference type="SUPFAM" id="SSF51445">
    <property type="entry name" value="(Trans)glycosidases"/>
    <property type="match status" value="1"/>
</dbReference>
<feature type="chain" id="PRO_5043831592" description="Alpha-L-fucosidase" evidence="1">
    <location>
        <begin position="20"/>
        <end position="101"/>
    </location>
</feature>
<proteinExistence type="predicted"/>
<organism evidence="2 3">
    <name type="scientific">Rubroshorea leprosula</name>
    <dbReference type="NCBI Taxonomy" id="152421"/>
    <lineage>
        <taxon>Eukaryota</taxon>
        <taxon>Viridiplantae</taxon>
        <taxon>Streptophyta</taxon>
        <taxon>Embryophyta</taxon>
        <taxon>Tracheophyta</taxon>
        <taxon>Spermatophyta</taxon>
        <taxon>Magnoliopsida</taxon>
        <taxon>eudicotyledons</taxon>
        <taxon>Gunneridae</taxon>
        <taxon>Pentapetalae</taxon>
        <taxon>rosids</taxon>
        <taxon>malvids</taxon>
        <taxon>Malvales</taxon>
        <taxon>Dipterocarpaceae</taxon>
        <taxon>Rubroshorea</taxon>
    </lineage>
</organism>
<dbReference type="EMBL" id="BPVZ01000119">
    <property type="protein sequence ID" value="GKV36991.1"/>
    <property type="molecule type" value="Genomic_DNA"/>
</dbReference>
<dbReference type="Proteomes" id="UP001054252">
    <property type="component" value="Unassembled WGS sequence"/>
</dbReference>
<dbReference type="GO" id="GO:0004560">
    <property type="term" value="F:alpha-L-fucosidase activity"/>
    <property type="evidence" value="ECO:0007669"/>
    <property type="project" value="UniProtKB-EC"/>
</dbReference>
<dbReference type="GO" id="GO:0005764">
    <property type="term" value="C:lysosome"/>
    <property type="evidence" value="ECO:0007669"/>
    <property type="project" value="TreeGrafter"/>
</dbReference>
<dbReference type="Gene3D" id="3.20.20.80">
    <property type="entry name" value="Glycosidases"/>
    <property type="match status" value="1"/>
</dbReference>
<feature type="signal peptide" evidence="1">
    <location>
        <begin position="1"/>
        <end position="19"/>
    </location>
</feature>
<evidence type="ECO:0000313" key="3">
    <source>
        <dbReference type="Proteomes" id="UP001054252"/>
    </source>
</evidence>
<comment type="caution">
    <text evidence="2">The sequence shown here is derived from an EMBL/GenBank/DDBJ whole genome shotgun (WGS) entry which is preliminary data.</text>
</comment>
<keyword evidence="1" id="KW-0732">Signal</keyword>